<organism evidence="8 9">
    <name type="scientific">Halorientalis persicus</name>
    <dbReference type="NCBI Taxonomy" id="1367881"/>
    <lineage>
        <taxon>Archaea</taxon>
        <taxon>Methanobacteriati</taxon>
        <taxon>Methanobacteriota</taxon>
        <taxon>Stenosarchaea group</taxon>
        <taxon>Halobacteria</taxon>
        <taxon>Halobacteriales</taxon>
        <taxon>Haloarculaceae</taxon>
        <taxon>Halorientalis</taxon>
    </lineage>
</organism>
<keyword evidence="8" id="KW-0647">Proteasome</keyword>
<dbReference type="AlphaFoldDB" id="A0A1H8LD44"/>
<dbReference type="InterPro" id="IPR000555">
    <property type="entry name" value="JAMM/MPN+_dom"/>
</dbReference>
<gene>
    <name evidence="8" type="ORF">SAMN05216388_100797</name>
</gene>
<dbReference type="GO" id="GO:0008235">
    <property type="term" value="F:metalloexopeptidase activity"/>
    <property type="evidence" value="ECO:0007669"/>
    <property type="project" value="TreeGrafter"/>
</dbReference>
<dbReference type="OrthoDB" id="10589at2157"/>
<dbReference type="PANTHER" id="PTHR34858">
    <property type="entry name" value="CYSO-CYSTEINE PEPTIDASE"/>
    <property type="match status" value="1"/>
</dbReference>
<sequence>MLELTRAVYDDLIAHARESTPEECCGVLGGAREGDWKEPSERASGRSAPASTADRYRRAENVAAEPRTAYELDPEEQLAHMQAIEDAGREVVGFAHSHPAGPPVPSRTDERQATWSGYSYVIVALGGAEPFVGSWRWTGETFEQETVAVQSADSPT</sequence>
<dbReference type="CDD" id="cd08070">
    <property type="entry name" value="MPN_like"/>
    <property type="match status" value="1"/>
</dbReference>
<evidence type="ECO:0000313" key="8">
    <source>
        <dbReference type="EMBL" id="SEO03100.1"/>
    </source>
</evidence>
<dbReference type="GO" id="GO:0000502">
    <property type="term" value="C:proteasome complex"/>
    <property type="evidence" value="ECO:0007669"/>
    <property type="project" value="UniProtKB-KW"/>
</dbReference>
<dbReference type="RefSeq" id="WP_092659473.1">
    <property type="nucleotide sequence ID" value="NZ_FOCX01000007.1"/>
</dbReference>
<keyword evidence="1" id="KW-0645">Protease</keyword>
<feature type="domain" description="MPN" evidence="7">
    <location>
        <begin position="2"/>
        <end position="141"/>
    </location>
</feature>
<name>A0A1H8LD44_9EURY</name>
<dbReference type="PANTHER" id="PTHR34858:SF1">
    <property type="entry name" value="CYSO-CYSTEINE PEPTIDASE"/>
    <property type="match status" value="1"/>
</dbReference>
<dbReference type="Pfam" id="PF14464">
    <property type="entry name" value="Prok-JAB"/>
    <property type="match status" value="1"/>
</dbReference>
<protein>
    <submittedName>
        <fullName evidence="8">Proteasome lid subunit RPN8/RPN11, contains Jab1/MPN metalloenzyme (JAMM) motif</fullName>
    </submittedName>
</protein>
<evidence type="ECO:0000256" key="4">
    <source>
        <dbReference type="ARBA" id="ARBA00022833"/>
    </source>
</evidence>
<evidence type="ECO:0000256" key="3">
    <source>
        <dbReference type="ARBA" id="ARBA00022801"/>
    </source>
</evidence>
<dbReference type="Proteomes" id="UP000198775">
    <property type="component" value="Unassembled WGS sequence"/>
</dbReference>
<proteinExistence type="predicted"/>
<dbReference type="NCBIfam" id="NF041370">
    <property type="entry name" value="desamp_Halo"/>
    <property type="match status" value="1"/>
</dbReference>
<reference evidence="9" key="1">
    <citation type="submission" date="2016-10" db="EMBL/GenBank/DDBJ databases">
        <authorList>
            <person name="Varghese N."/>
            <person name="Submissions S."/>
        </authorList>
    </citation>
    <scope>NUCLEOTIDE SEQUENCE [LARGE SCALE GENOMIC DNA]</scope>
    <source>
        <strain evidence="9">IBRC-M 10043</strain>
    </source>
</reference>
<keyword evidence="5" id="KW-0482">Metalloprotease</keyword>
<dbReference type="Gene3D" id="3.40.140.10">
    <property type="entry name" value="Cytidine Deaminase, domain 2"/>
    <property type="match status" value="1"/>
</dbReference>
<dbReference type="InterPro" id="IPR053551">
    <property type="entry name" value="Metalloprotease_DSAMP"/>
</dbReference>
<dbReference type="SUPFAM" id="SSF102712">
    <property type="entry name" value="JAB1/MPN domain"/>
    <property type="match status" value="1"/>
</dbReference>
<dbReference type="InterPro" id="IPR028090">
    <property type="entry name" value="JAB_dom_prok"/>
</dbReference>
<dbReference type="PROSITE" id="PS50249">
    <property type="entry name" value="MPN"/>
    <property type="match status" value="1"/>
</dbReference>
<evidence type="ECO:0000313" key="9">
    <source>
        <dbReference type="Proteomes" id="UP000198775"/>
    </source>
</evidence>
<dbReference type="EMBL" id="FOCX01000007">
    <property type="protein sequence ID" value="SEO03100.1"/>
    <property type="molecule type" value="Genomic_DNA"/>
</dbReference>
<keyword evidence="9" id="KW-1185">Reference proteome</keyword>
<dbReference type="InterPro" id="IPR037518">
    <property type="entry name" value="MPN"/>
</dbReference>
<evidence type="ECO:0000259" key="7">
    <source>
        <dbReference type="PROSITE" id="PS50249"/>
    </source>
</evidence>
<accession>A0A1H8LD44</accession>
<dbReference type="GO" id="GO:0006508">
    <property type="term" value="P:proteolysis"/>
    <property type="evidence" value="ECO:0007669"/>
    <property type="project" value="UniProtKB-KW"/>
</dbReference>
<evidence type="ECO:0000256" key="2">
    <source>
        <dbReference type="ARBA" id="ARBA00022723"/>
    </source>
</evidence>
<evidence type="ECO:0000256" key="1">
    <source>
        <dbReference type="ARBA" id="ARBA00022670"/>
    </source>
</evidence>
<feature type="region of interest" description="Disordered" evidence="6">
    <location>
        <begin position="20"/>
        <end position="58"/>
    </location>
</feature>
<keyword evidence="4" id="KW-0862">Zinc</keyword>
<feature type="compositionally biased region" description="Basic and acidic residues" evidence="6">
    <location>
        <begin position="32"/>
        <end position="44"/>
    </location>
</feature>
<keyword evidence="3" id="KW-0378">Hydrolase</keyword>
<dbReference type="SMART" id="SM00232">
    <property type="entry name" value="JAB_MPN"/>
    <property type="match status" value="1"/>
</dbReference>
<dbReference type="GO" id="GO:0008270">
    <property type="term" value="F:zinc ion binding"/>
    <property type="evidence" value="ECO:0007669"/>
    <property type="project" value="TreeGrafter"/>
</dbReference>
<dbReference type="InterPro" id="IPR051929">
    <property type="entry name" value="VirAsm_ModProt"/>
</dbReference>
<evidence type="ECO:0000256" key="6">
    <source>
        <dbReference type="SAM" id="MobiDB-lite"/>
    </source>
</evidence>
<keyword evidence="2" id="KW-0479">Metal-binding</keyword>
<evidence type="ECO:0000256" key="5">
    <source>
        <dbReference type="ARBA" id="ARBA00023049"/>
    </source>
</evidence>